<feature type="compositionally biased region" description="Basic residues" evidence="1">
    <location>
        <begin position="7"/>
        <end position="17"/>
    </location>
</feature>
<name>A0A8D8P0Y0_CULPI</name>
<dbReference type="EMBL" id="HBUE01313555">
    <property type="protein sequence ID" value="CAG6584560.1"/>
    <property type="molecule type" value="Transcribed_RNA"/>
</dbReference>
<evidence type="ECO:0000256" key="1">
    <source>
        <dbReference type="SAM" id="MobiDB-lite"/>
    </source>
</evidence>
<sequence>MGLHPAGPRRGKCHPHQSPRGGNALRVDDAARDDAVLQGDGPAGQDLRAVHERLEAAPGQRGASVAAVYRPHARQRLQGAANGGAAAVQAEAAQSVLLLGGHECGAAGAAGTRPERPAKEQVAAFAGPTHGGQADRGEQAGGVAGGAAVPADLAVPGKVPGDAGVFGGFGVSEAVSGGAALDQD</sequence>
<reference evidence="2" key="1">
    <citation type="submission" date="2021-05" db="EMBL/GenBank/DDBJ databases">
        <authorList>
            <person name="Alioto T."/>
            <person name="Alioto T."/>
            <person name="Gomez Garrido J."/>
        </authorList>
    </citation>
    <scope>NUCLEOTIDE SEQUENCE</scope>
</reference>
<proteinExistence type="predicted"/>
<dbReference type="EMBL" id="HBUE01207247">
    <property type="protein sequence ID" value="CAG6532688.1"/>
    <property type="molecule type" value="Transcribed_RNA"/>
</dbReference>
<dbReference type="EMBL" id="HBUE01207246">
    <property type="protein sequence ID" value="CAG6532686.1"/>
    <property type="molecule type" value="Transcribed_RNA"/>
</dbReference>
<organism evidence="2">
    <name type="scientific">Culex pipiens</name>
    <name type="common">House mosquito</name>
    <dbReference type="NCBI Taxonomy" id="7175"/>
    <lineage>
        <taxon>Eukaryota</taxon>
        <taxon>Metazoa</taxon>
        <taxon>Ecdysozoa</taxon>
        <taxon>Arthropoda</taxon>
        <taxon>Hexapoda</taxon>
        <taxon>Insecta</taxon>
        <taxon>Pterygota</taxon>
        <taxon>Neoptera</taxon>
        <taxon>Endopterygota</taxon>
        <taxon>Diptera</taxon>
        <taxon>Nematocera</taxon>
        <taxon>Culicoidea</taxon>
        <taxon>Culicidae</taxon>
        <taxon>Culicinae</taxon>
        <taxon>Culicini</taxon>
        <taxon>Culex</taxon>
        <taxon>Culex</taxon>
    </lineage>
</organism>
<dbReference type="EMBL" id="HBUE01313554">
    <property type="protein sequence ID" value="CAG6584558.1"/>
    <property type="molecule type" value="Transcribed_RNA"/>
</dbReference>
<evidence type="ECO:0000313" key="2">
    <source>
        <dbReference type="EMBL" id="CAG6584560.1"/>
    </source>
</evidence>
<accession>A0A8D8P0Y0</accession>
<feature type="region of interest" description="Disordered" evidence="1">
    <location>
        <begin position="1"/>
        <end position="44"/>
    </location>
</feature>
<dbReference type="AlphaFoldDB" id="A0A8D8P0Y0"/>
<dbReference type="EMBL" id="HBUE01069126">
    <property type="protein sequence ID" value="CAG6472034.1"/>
    <property type="molecule type" value="Transcribed_RNA"/>
</dbReference>
<feature type="compositionally biased region" description="Basic and acidic residues" evidence="1">
    <location>
        <begin position="26"/>
        <end position="35"/>
    </location>
</feature>
<protein>
    <submittedName>
        <fullName evidence="2">(northern house mosquito) hypothetical protein</fullName>
    </submittedName>
</protein>